<evidence type="ECO:0000313" key="10">
    <source>
        <dbReference type="Proteomes" id="UP000008743"/>
    </source>
</evidence>
<dbReference type="PhylomeDB" id="A0A0D2UEX9"/>
<evidence type="ECO:0000256" key="4">
    <source>
        <dbReference type="ARBA" id="ARBA00022723"/>
    </source>
</evidence>
<dbReference type="InterPro" id="IPR036511">
    <property type="entry name" value="TGT-like_sf"/>
</dbReference>
<evidence type="ECO:0000256" key="7">
    <source>
        <dbReference type="SAM" id="Phobius"/>
    </source>
</evidence>
<dbReference type="PANTHER" id="PTHR43530:SF1">
    <property type="entry name" value="QUEUINE TRNA-RIBOSYLTRANSFERASE CATALYTIC SUBUNIT 1"/>
    <property type="match status" value="1"/>
</dbReference>
<dbReference type="PANTHER" id="PTHR43530">
    <property type="entry name" value="QUEUINE TRNA-RIBOSYLTRANSFERASE CATALYTIC SUBUNIT 1"/>
    <property type="match status" value="1"/>
</dbReference>
<proteinExistence type="predicted"/>
<organism evidence="9 10">
    <name type="scientific">Capsaspora owczarzaki (strain ATCC 30864)</name>
    <dbReference type="NCBI Taxonomy" id="595528"/>
    <lineage>
        <taxon>Eukaryota</taxon>
        <taxon>Filasterea</taxon>
        <taxon>Capsaspora</taxon>
    </lineage>
</organism>
<evidence type="ECO:0000256" key="3">
    <source>
        <dbReference type="ARBA" id="ARBA00022694"/>
    </source>
</evidence>
<dbReference type="GO" id="GO:0005829">
    <property type="term" value="C:cytosol"/>
    <property type="evidence" value="ECO:0007669"/>
    <property type="project" value="TreeGrafter"/>
</dbReference>
<evidence type="ECO:0000256" key="1">
    <source>
        <dbReference type="ARBA" id="ARBA00022676"/>
    </source>
</evidence>
<dbReference type="SUPFAM" id="SSF51713">
    <property type="entry name" value="tRNA-guanine transglycosylase"/>
    <property type="match status" value="1"/>
</dbReference>
<dbReference type="Gene3D" id="3.20.20.105">
    <property type="entry name" value="Queuine tRNA-ribosyltransferase-like"/>
    <property type="match status" value="1"/>
</dbReference>
<evidence type="ECO:0000256" key="6">
    <source>
        <dbReference type="ARBA" id="ARBA00024223"/>
    </source>
</evidence>
<dbReference type="AlphaFoldDB" id="A0A0D2UEX9"/>
<keyword evidence="7" id="KW-0472">Membrane</keyword>
<dbReference type="InterPro" id="IPR004803">
    <property type="entry name" value="TGT"/>
</dbReference>
<evidence type="ECO:0000259" key="8">
    <source>
        <dbReference type="Pfam" id="PF01702"/>
    </source>
</evidence>
<dbReference type="InterPro" id="IPR002616">
    <property type="entry name" value="tRNA_ribo_trans-like"/>
</dbReference>
<evidence type="ECO:0000256" key="2">
    <source>
        <dbReference type="ARBA" id="ARBA00022679"/>
    </source>
</evidence>
<evidence type="ECO:0000313" key="9">
    <source>
        <dbReference type="EMBL" id="KJE93636.1"/>
    </source>
</evidence>
<dbReference type="EC" id="2.4.2.64" evidence="6"/>
<dbReference type="InParanoid" id="A0A0D2UEX9"/>
<dbReference type="NCBIfam" id="TIGR00449">
    <property type="entry name" value="tgt_general"/>
    <property type="match status" value="1"/>
</dbReference>
<dbReference type="GO" id="GO:0046872">
    <property type="term" value="F:metal ion binding"/>
    <property type="evidence" value="ECO:0007669"/>
    <property type="project" value="UniProtKB-KW"/>
</dbReference>
<dbReference type="FunCoup" id="A0A0D2UEX9">
    <property type="interactions" value="183"/>
</dbReference>
<dbReference type="EMBL" id="KE346365">
    <property type="protein sequence ID" value="KJE93636.1"/>
    <property type="molecule type" value="Genomic_DNA"/>
</dbReference>
<keyword evidence="2 9" id="KW-0808">Transferase</keyword>
<dbReference type="OrthoDB" id="10249838at2759"/>
<keyword evidence="3" id="KW-0819">tRNA processing</keyword>
<keyword evidence="7" id="KW-0812">Transmembrane</keyword>
<feature type="transmembrane region" description="Helical" evidence="7">
    <location>
        <begin position="375"/>
        <end position="393"/>
    </location>
</feature>
<dbReference type="GO" id="GO:0008479">
    <property type="term" value="F:tRNA-guanosine(34) queuine transglycosylase activity"/>
    <property type="evidence" value="ECO:0007669"/>
    <property type="project" value="UniProtKB-EC"/>
</dbReference>
<keyword evidence="10" id="KW-1185">Reference proteome</keyword>
<keyword evidence="1" id="KW-0328">Glycosyltransferase</keyword>
<dbReference type="GO" id="GO:0006400">
    <property type="term" value="P:tRNA modification"/>
    <property type="evidence" value="ECO:0007669"/>
    <property type="project" value="InterPro"/>
</dbReference>
<accession>A0A0D2UEX9</accession>
<dbReference type="NCBIfam" id="TIGR00430">
    <property type="entry name" value="Q_tRNA_tgt"/>
    <property type="match status" value="1"/>
</dbReference>
<evidence type="ECO:0000256" key="5">
    <source>
        <dbReference type="ARBA" id="ARBA00022833"/>
    </source>
</evidence>
<dbReference type="Proteomes" id="UP000008743">
    <property type="component" value="Unassembled WGS sequence"/>
</dbReference>
<dbReference type="STRING" id="595528.A0A0D2UEX9"/>
<keyword evidence="4" id="KW-0479">Metal-binding</keyword>
<keyword evidence="7" id="KW-1133">Transmembrane helix</keyword>
<reference evidence="10" key="1">
    <citation type="submission" date="2011-02" db="EMBL/GenBank/DDBJ databases">
        <title>The Genome Sequence of Capsaspora owczarzaki ATCC 30864.</title>
        <authorList>
            <person name="Russ C."/>
            <person name="Cuomo C."/>
            <person name="Burger G."/>
            <person name="Gray M.W."/>
            <person name="Holland P.W.H."/>
            <person name="King N."/>
            <person name="Lang F.B.F."/>
            <person name="Roger A.J."/>
            <person name="Ruiz-Trillo I."/>
            <person name="Young S.K."/>
            <person name="Zeng Q."/>
            <person name="Gargeya S."/>
            <person name="Alvarado L."/>
            <person name="Berlin A."/>
            <person name="Chapman S.B."/>
            <person name="Chen Z."/>
            <person name="Freedman E."/>
            <person name="Gellesch M."/>
            <person name="Goldberg J."/>
            <person name="Griggs A."/>
            <person name="Gujja S."/>
            <person name="Heilman E."/>
            <person name="Heiman D."/>
            <person name="Howarth C."/>
            <person name="Mehta T."/>
            <person name="Neiman D."/>
            <person name="Pearson M."/>
            <person name="Roberts A."/>
            <person name="Saif S."/>
            <person name="Shea T."/>
            <person name="Shenoy N."/>
            <person name="Sisk P."/>
            <person name="Stolte C."/>
            <person name="Sykes S."/>
            <person name="White J."/>
            <person name="Yandava C."/>
            <person name="Haas B."/>
            <person name="Nusbaum C."/>
            <person name="Birren B."/>
        </authorList>
    </citation>
    <scope>NUCLEOTIDE SEQUENCE</scope>
    <source>
        <strain evidence="10">ATCC 30864</strain>
    </source>
</reference>
<name>A0A0D2UEX9_CAPO3</name>
<feature type="domain" description="tRNA-guanine(15) transglycosylase-like" evidence="8">
    <location>
        <begin position="80"/>
        <end position="341"/>
    </location>
</feature>
<sequence length="553" mass="58304">MSKVTTRVGTRKLNQNQAVAAVASASVAAAVSSASASVSSVAAAAGVAGAAAAGAGSAAGLPSSVSPALSFQVTARCSTTKARVSRLVLPHSTVDTPVFMPVGTQGTMKGLTSEQVESLGCQLILGNTYHLGTRPGPALLQQLGGLHKFMNWNRSLLTDSGGFQMVSLLALAEITEEGVRFQSPHDGSMLMLTPEKSMELQNVIGADIMMQLDDVVSSLISGPRVVEAMHRSIRWLDRCIEAHSAPHKQSLFAIIQGGLDNNLRTQCVAEMVKRDLPGYAIGGLSGGEQKDPFWRVVDHCTNLLPENKPRYLMGVGYAVDLVVCSALGVDMFDCVFPTRTAVWRPPLGCWIVVVVFLFLCGGRCCSWMPRSADSLLMSMLLAVFSDLALLLCLKARYLSSIASTPTTLRPLKPIAPAALAKTTRAPICTRLSRAKKSAAIWLASTILPSKCASCAAFGRQLNSTNFPLSCTAFSLPNSPTATSRSGPLTPCAPSTLILRLALRPAPRARPCLSPCSRTSAGNNSGSSCCGCCCMSMPCISCNTIITDKGIFFV</sequence>
<dbReference type="Pfam" id="PF01702">
    <property type="entry name" value="TGT"/>
    <property type="match status" value="1"/>
</dbReference>
<gene>
    <name evidence="9" type="ORF">CAOG_004392</name>
</gene>
<feature type="transmembrane region" description="Helical" evidence="7">
    <location>
        <begin position="347"/>
        <end position="369"/>
    </location>
</feature>
<protein>
    <recommendedName>
        <fullName evidence="6">tRNA-guanosine(34) queuine transglycosylase</fullName>
        <ecNumber evidence="6">2.4.2.64</ecNumber>
    </recommendedName>
</protein>
<keyword evidence="5" id="KW-0862">Zinc</keyword>